<proteinExistence type="predicted"/>
<dbReference type="AlphaFoldDB" id="A0A8B6XD41"/>
<dbReference type="Proteomes" id="UP000675920">
    <property type="component" value="Unplaced"/>
</dbReference>
<name>A0A8B6XD41_9BURK</name>
<evidence type="ECO:0000313" key="3">
    <source>
        <dbReference type="RefSeq" id="WP_169732569.1"/>
    </source>
</evidence>
<reference evidence="3" key="1">
    <citation type="submission" date="2025-08" db="UniProtKB">
        <authorList>
            <consortium name="RefSeq"/>
        </authorList>
    </citation>
    <scope>IDENTIFICATION</scope>
</reference>
<dbReference type="RefSeq" id="WP_169732569.1">
    <property type="nucleotide sequence ID" value="NZ_KI519500.1"/>
</dbReference>
<accession>A0A8B6XD41</accession>
<keyword evidence="2" id="KW-1185">Reference proteome</keyword>
<evidence type="ECO:0000313" key="2">
    <source>
        <dbReference type="Proteomes" id="UP000675920"/>
    </source>
</evidence>
<evidence type="ECO:0000256" key="1">
    <source>
        <dbReference type="SAM" id="MobiDB-lite"/>
    </source>
</evidence>
<protein>
    <submittedName>
        <fullName evidence="3">Uncharacterized protein</fullName>
    </submittedName>
</protein>
<organism evidence="2 3">
    <name type="scientific">Derxia gummosa DSM 723</name>
    <dbReference type="NCBI Taxonomy" id="1121388"/>
    <lineage>
        <taxon>Bacteria</taxon>
        <taxon>Pseudomonadati</taxon>
        <taxon>Pseudomonadota</taxon>
        <taxon>Betaproteobacteria</taxon>
        <taxon>Burkholderiales</taxon>
        <taxon>Alcaligenaceae</taxon>
        <taxon>Derxia</taxon>
    </lineage>
</organism>
<feature type="region of interest" description="Disordered" evidence="1">
    <location>
        <begin position="1"/>
        <end position="32"/>
    </location>
</feature>
<sequence>MKLRIASVDRDRAASRAQAGIPGQGPVRPGSPTQLRFAALRDSSDQTRRLATLGAHIGETAARTMATQRLARPRVARGVGGAVAQCVQTKRDKIIGEGFTGDDADTLKEIAGGWVRAWNLVTKLGVTPAYLQRVIGDLADKDDRYRALAALDAHYYSVARHLSESADRFLALLRKGLNSATVDRMCGTPVPAARRTILALFDSTDIDNVGKLGRVFDHMPSFVAVVEANHAAHGPEIKRAIDWLHDRQPDVLRYLELAAPTYDVINQLALEQLSDTPVGWLRHFAKDAPPGHDDYEQQTHNSYRVGHFSRHHTLRGLRPDAGVPESKTLMPAAATLDTVRAICGEFDQHLGAALNANAIHWWTPQSGGGAQYQFATKVDGRVEQCYPRTGATISPAVAASLGRVYGLKNNWPD</sequence>